<evidence type="ECO:0000313" key="6">
    <source>
        <dbReference type="Proteomes" id="UP000051497"/>
    </source>
</evidence>
<organism evidence="3">
    <name type="scientific">Candidatus Berkiella aquae</name>
    <dbReference type="NCBI Taxonomy" id="295108"/>
    <lineage>
        <taxon>Bacteria</taxon>
        <taxon>Pseudomonadati</taxon>
        <taxon>Pseudomonadota</taxon>
        <taxon>Gammaproteobacteria</taxon>
        <taxon>Candidatus Berkiellales</taxon>
        <taxon>Candidatus Berkiellaceae</taxon>
        <taxon>Candidatus Berkiella</taxon>
    </lineage>
</organism>
<comment type="caution">
    <text evidence="3">The sequence shown here is derived from an EMBL/GenBank/DDBJ whole genome shotgun (WGS) entry which is preliminary data.</text>
</comment>
<keyword evidence="6" id="KW-1185">Reference proteome</keyword>
<dbReference type="EMBL" id="LKAJ01000008">
    <property type="protein sequence ID" value="KRG20791.1"/>
    <property type="molecule type" value="Genomic_DNA"/>
</dbReference>
<evidence type="ECO:0000313" key="4">
    <source>
        <dbReference type="EMBL" id="KRG20791.1"/>
    </source>
</evidence>
<sequence length="156" mass="16526">MAISRTTLAGIGLATFGASLLLASGPFGVAFGLAFLYSLVAAATFASLIHFTAGSNVTVGFWPSIYRPFTGLWPTHSRTFVPGGVHRPTHTSTFVPGGVRTPTAPSHTSTFVPGGVSRTFTPTRTHTAAPSHTRTFVPTRTPSFAPTHTRTFIPRR</sequence>
<protein>
    <submittedName>
        <fullName evidence="3">Uncharacterized protein</fullName>
    </submittedName>
</protein>
<dbReference type="EMBL" id="LKAJ02000001">
    <property type="protein sequence ID" value="MCS5711267.1"/>
    <property type="molecule type" value="Genomic_DNA"/>
</dbReference>
<proteinExistence type="predicted"/>
<evidence type="ECO:0000256" key="1">
    <source>
        <dbReference type="SAM" id="MobiDB-lite"/>
    </source>
</evidence>
<dbReference type="Proteomes" id="UP000051497">
    <property type="component" value="Unassembled WGS sequence"/>
</dbReference>
<evidence type="ECO:0000313" key="5">
    <source>
        <dbReference type="EMBL" id="MCS5711267.1"/>
    </source>
</evidence>
<evidence type="ECO:0000256" key="2">
    <source>
        <dbReference type="SAM" id="Phobius"/>
    </source>
</evidence>
<evidence type="ECO:0000313" key="3">
    <source>
        <dbReference type="EMBL" id="KRG17212.1"/>
    </source>
</evidence>
<feature type="transmembrane region" description="Helical" evidence="2">
    <location>
        <begin position="33"/>
        <end position="53"/>
    </location>
</feature>
<dbReference type="STRING" id="295108.HT99x_02008"/>
<feature type="region of interest" description="Disordered" evidence="1">
    <location>
        <begin position="112"/>
        <end position="133"/>
    </location>
</feature>
<name>A0A0Q9Y8Y2_9GAMM</name>
<accession>A0A0Q9Y8Y2</accession>
<reference evidence="5" key="2">
    <citation type="journal article" date="2016" name="Genome Announc.">
        <title>Draft Genome Sequences of Two Novel Amoeba-Resistant Intranuclear Bacteria, 'Candidatus Berkiella cookevillensis' and 'Candidatus Berkiella aquae'.</title>
        <authorList>
            <person name="Mehari Y.T."/>
            <person name="Arivett B.A."/>
            <person name="Farone A.L."/>
            <person name="Gunderson J.H."/>
            <person name="Farone M.B."/>
        </authorList>
    </citation>
    <scope>NUCLEOTIDE SEQUENCE</scope>
    <source>
        <strain evidence="5">HT99</strain>
    </source>
</reference>
<keyword evidence="2" id="KW-0812">Transmembrane</keyword>
<gene>
    <name evidence="5" type="ORF">HT99x_007460</name>
    <name evidence="4" type="ORF">HT99x_02008</name>
    <name evidence="3" type="ORF">HT99x_03220</name>
</gene>
<dbReference type="RefSeq" id="WP_075066635.1">
    <property type="nucleotide sequence ID" value="NZ_LKAJ02000001.1"/>
</dbReference>
<dbReference type="EMBL" id="LKAJ01000038">
    <property type="protein sequence ID" value="KRG17212.1"/>
    <property type="molecule type" value="Genomic_DNA"/>
</dbReference>
<keyword evidence="2" id="KW-1133">Transmembrane helix</keyword>
<reference evidence="5" key="3">
    <citation type="submission" date="2021-06" db="EMBL/GenBank/DDBJ databases">
        <title>Genomic Description and Analysis of Intracellular Bacteria, Candidatus Berkiella cookevillensis and Candidatus Berkiella aquae.</title>
        <authorList>
            <person name="Kidane D.T."/>
            <person name="Mehari Y.T."/>
            <person name="Rice F.C."/>
            <person name="Arivett B.A."/>
            <person name="Farone A.L."/>
            <person name="Berk S.G."/>
            <person name="Farone M.B."/>
        </authorList>
    </citation>
    <scope>NUCLEOTIDE SEQUENCE</scope>
    <source>
        <strain evidence="5">HT99</strain>
    </source>
</reference>
<feature type="compositionally biased region" description="Polar residues" evidence="1">
    <location>
        <begin position="118"/>
        <end position="133"/>
    </location>
</feature>
<keyword evidence="2" id="KW-0472">Membrane</keyword>
<reference evidence="3" key="1">
    <citation type="submission" date="2015-09" db="EMBL/GenBank/DDBJ databases">
        <title>Draft Genome Sequences of Two Novel Amoeba-resistant Intranuclear Bacteria, Candidatus Berkiella cookevillensis and Candidatus Berkiella aquae.</title>
        <authorList>
            <person name="Mehari Y.T."/>
            <person name="Arivett B.A."/>
            <person name="Farone A.L."/>
            <person name="Gunderson J.H."/>
            <person name="Farone M.B."/>
        </authorList>
    </citation>
    <scope>NUCLEOTIDE SEQUENCE [LARGE SCALE GENOMIC DNA]</scope>
    <source>
        <strain evidence="3">HT99</strain>
    </source>
</reference>
<dbReference type="AlphaFoldDB" id="A0A0Q9Y8Y2"/>